<keyword evidence="4" id="KW-1185">Reference proteome</keyword>
<feature type="signal peptide" evidence="2">
    <location>
        <begin position="1"/>
        <end position="32"/>
    </location>
</feature>
<organism evidence="3 4">
    <name type="scientific">Nonomuraea rubra</name>
    <dbReference type="NCBI Taxonomy" id="46180"/>
    <lineage>
        <taxon>Bacteria</taxon>
        <taxon>Bacillati</taxon>
        <taxon>Actinomycetota</taxon>
        <taxon>Actinomycetes</taxon>
        <taxon>Streptosporangiales</taxon>
        <taxon>Streptosporangiaceae</taxon>
        <taxon>Nonomuraea</taxon>
    </lineage>
</organism>
<reference evidence="3 4" key="1">
    <citation type="submission" date="2020-08" db="EMBL/GenBank/DDBJ databases">
        <title>Sequencing the genomes of 1000 actinobacteria strains.</title>
        <authorList>
            <person name="Klenk H.-P."/>
        </authorList>
    </citation>
    <scope>NUCLEOTIDE SEQUENCE [LARGE SCALE GENOMIC DNA]</scope>
    <source>
        <strain evidence="3 4">DSM 43768</strain>
    </source>
</reference>
<feature type="region of interest" description="Disordered" evidence="1">
    <location>
        <begin position="63"/>
        <end position="84"/>
    </location>
</feature>
<dbReference type="Proteomes" id="UP000565579">
    <property type="component" value="Unassembled WGS sequence"/>
</dbReference>
<gene>
    <name evidence="3" type="ORF">HD593_000936</name>
</gene>
<sequence>MKISRPLANGLAVVSVAATGLLGIAVPGAASAETSRPEDPQFSNNARLVSPELRKAEQEVLNAPAPAPQPIAPEDLPLNDSERRAARSDVSIQAADVWCGSWLSNPGAVTLEAVTHYYAGEYYWDAPSPEGAQQNLTWRPIAGTVSSNSVRYGWSKMFPVDMNRISTFLFDAQITTGWWDNSGNPHFCGWGSNLARTIVGTDAAYTAGVRQSEATYIRAHGKPSYPGQAWEYLPSSQRTAF</sequence>
<dbReference type="EMBL" id="JACHMI010000001">
    <property type="protein sequence ID" value="MBB6546141.1"/>
    <property type="molecule type" value="Genomic_DNA"/>
</dbReference>
<accession>A0A7X0NMT0</accession>
<evidence type="ECO:0000313" key="3">
    <source>
        <dbReference type="EMBL" id="MBB6546141.1"/>
    </source>
</evidence>
<dbReference type="AlphaFoldDB" id="A0A7X0NMT0"/>
<keyword evidence="2" id="KW-0732">Signal</keyword>
<feature type="chain" id="PRO_5030926464" evidence="2">
    <location>
        <begin position="33"/>
        <end position="241"/>
    </location>
</feature>
<comment type="caution">
    <text evidence="3">The sequence shown here is derived from an EMBL/GenBank/DDBJ whole genome shotgun (WGS) entry which is preliminary data.</text>
</comment>
<dbReference type="RefSeq" id="WP_185100878.1">
    <property type="nucleotide sequence ID" value="NZ_JACHMI010000001.1"/>
</dbReference>
<evidence type="ECO:0000313" key="4">
    <source>
        <dbReference type="Proteomes" id="UP000565579"/>
    </source>
</evidence>
<evidence type="ECO:0000256" key="2">
    <source>
        <dbReference type="SAM" id="SignalP"/>
    </source>
</evidence>
<proteinExistence type="predicted"/>
<name>A0A7X0NMT0_9ACTN</name>
<evidence type="ECO:0000256" key="1">
    <source>
        <dbReference type="SAM" id="MobiDB-lite"/>
    </source>
</evidence>
<protein>
    <submittedName>
        <fullName evidence="3">Uncharacterized protein</fullName>
    </submittedName>
</protein>